<keyword evidence="6" id="KW-1185">Reference proteome</keyword>
<dbReference type="InterPro" id="IPR036812">
    <property type="entry name" value="NAD(P)_OxRdtase_dom_sf"/>
</dbReference>
<feature type="domain" description="NADP-dependent oxidoreductase" evidence="4">
    <location>
        <begin position="28"/>
        <end position="326"/>
    </location>
</feature>
<dbReference type="PANTHER" id="PTHR43150:SF4">
    <property type="entry name" value="L-GLYCERALDEHYDE 3-PHOSPHATE REDUCTASE"/>
    <property type="match status" value="1"/>
</dbReference>
<name>A0ABP7V1C7_9BACI</name>
<dbReference type="CDD" id="cd19089">
    <property type="entry name" value="AKR_AKR14A1_2"/>
    <property type="match status" value="1"/>
</dbReference>
<evidence type="ECO:0000313" key="5">
    <source>
        <dbReference type="EMBL" id="GAA4057106.1"/>
    </source>
</evidence>
<evidence type="ECO:0000256" key="3">
    <source>
        <dbReference type="ARBA" id="ARBA00023002"/>
    </source>
</evidence>
<dbReference type="PANTHER" id="PTHR43150">
    <property type="entry name" value="HYPERKINETIC, ISOFORM M"/>
    <property type="match status" value="1"/>
</dbReference>
<dbReference type="SUPFAM" id="SSF51430">
    <property type="entry name" value="NAD(P)-linked oxidoreductase"/>
    <property type="match status" value="1"/>
</dbReference>
<keyword evidence="2" id="KW-0521">NADP</keyword>
<evidence type="ECO:0000256" key="2">
    <source>
        <dbReference type="ARBA" id="ARBA00022857"/>
    </source>
</evidence>
<keyword evidence="3" id="KW-0560">Oxidoreductase</keyword>
<evidence type="ECO:0000313" key="6">
    <source>
        <dbReference type="Proteomes" id="UP001501734"/>
    </source>
</evidence>
<proteinExistence type="inferred from homology"/>
<protein>
    <submittedName>
        <fullName evidence="5">Aldo/keto reductase</fullName>
    </submittedName>
</protein>
<dbReference type="InterPro" id="IPR023210">
    <property type="entry name" value="NADP_OxRdtase_dom"/>
</dbReference>
<dbReference type="Proteomes" id="UP001501734">
    <property type="component" value="Unassembled WGS sequence"/>
</dbReference>
<dbReference type="Gene3D" id="3.20.20.100">
    <property type="entry name" value="NADP-dependent oxidoreductase domain"/>
    <property type="match status" value="1"/>
</dbReference>
<dbReference type="EMBL" id="BAABDL010000003">
    <property type="protein sequence ID" value="GAA4057106.1"/>
    <property type="molecule type" value="Genomic_DNA"/>
</dbReference>
<reference evidence="6" key="1">
    <citation type="journal article" date="2019" name="Int. J. Syst. Evol. Microbiol.">
        <title>The Global Catalogue of Microorganisms (GCM) 10K type strain sequencing project: providing services to taxonomists for standard genome sequencing and annotation.</title>
        <authorList>
            <consortium name="The Broad Institute Genomics Platform"/>
            <consortium name="The Broad Institute Genome Sequencing Center for Infectious Disease"/>
            <person name="Wu L."/>
            <person name="Ma J."/>
        </authorList>
    </citation>
    <scope>NUCLEOTIDE SEQUENCE [LARGE SCALE GENOMIC DNA]</scope>
    <source>
        <strain evidence="6">JCM 17250</strain>
    </source>
</reference>
<comment type="caution">
    <text evidence="5">The sequence shown here is derived from an EMBL/GenBank/DDBJ whole genome shotgun (WGS) entry which is preliminary data.</text>
</comment>
<evidence type="ECO:0000259" key="4">
    <source>
        <dbReference type="Pfam" id="PF00248"/>
    </source>
</evidence>
<dbReference type="InterPro" id="IPR005399">
    <property type="entry name" value="K_chnl_volt-dep_bsu_KCNAB-rel"/>
</dbReference>
<comment type="similarity">
    <text evidence="1">Belongs to the shaker potassium channel beta subunit family.</text>
</comment>
<gene>
    <name evidence="5" type="ORF">GCM10022410_00630</name>
</gene>
<sequence length="330" mass="37332">MSHLANPSRYQEMIYRRLGHSGLKVPVISLGLYRNFGESSRFDQAAETILTAFDLGITHFDLANNYGEPNGSAEEFFGQVLRHDLAGYRDELLISTKSGYNMWPGPYGEWLSRKHLIASLDQSLCRLGLDYVDIYYAHRYDPKTPIEETAYALDQVVKQGKALYVGVSNFPAEAIKEIDSFFDALGTPFVGNQLNYSMFLRQPEVDVFPVLEKLIKGAVVYQPLYQGLLTEKYLNDIPGDSRMAQNVDSLSRDQLTQERIKKVQQLARIAKERDQTMAQLAIAWTLRQKSVGSSLIGVSSKQQLIENIASIQNLTFTKDEMDQIELILSN</sequence>
<organism evidence="5 6">
    <name type="scientific">Amphibacillus indicireducens</name>
    <dbReference type="NCBI Taxonomy" id="1076330"/>
    <lineage>
        <taxon>Bacteria</taxon>
        <taxon>Bacillati</taxon>
        <taxon>Bacillota</taxon>
        <taxon>Bacilli</taxon>
        <taxon>Bacillales</taxon>
        <taxon>Bacillaceae</taxon>
        <taxon>Amphibacillus</taxon>
    </lineage>
</organism>
<dbReference type="Pfam" id="PF00248">
    <property type="entry name" value="Aldo_ket_red"/>
    <property type="match status" value="1"/>
</dbReference>
<accession>A0ABP7V1C7</accession>
<evidence type="ECO:0000256" key="1">
    <source>
        <dbReference type="ARBA" id="ARBA00006515"/>
    </source>
</evidence>